<accession>A0A0L6VPT1</accession>
<dbReference type="STRING" id="27349.A0A0L6VPT1"/>
<evidence type="ECO:0000313" key="1">
    <source>
        <dbReference type="EMBL" id="KNZ62622.1"/>
    </source>
</evidence>
<reference evidence="1 2" key="1">
    <citation type="submission" date="2015-08" db="EMBL/GenBank/DDBJ databases">
        <title>Next Generation Sequencing and Analysis of the Genome of Puccinia sorghi L Schw, the Causal Agent of Maize Common Rust.</title>
        <authorList>
            <person name="Rochi L."/>
            <person name="Burguener G."/>
            <person name="Darino M."/>
            <person name="Turjanski A."/>
            <person name="Kreff E."/>
            <person name="Dieguez M.J."/>
            <person name="Sacco F."/>
        </authorList>
    </citation>
    <scope>NUCLEOTIDE SEQUENCE [LARGE SCALE GENOMIC DNA]</scope>
    <source>
        <strain evidence="1 2">RO10H11247</strain>
    </source>
</reference>
<name>A0A0L6VPT1_9BASI</name>
<dbReference type="AlphaFoldDB" id="A0A0L6VPT1"/>
<comment type="caution">
    <text evidence="1">The sequence shown here is derived from an EMBL/GenBank/DDBJ whole genome shotgun (WGS) entry which is preliminary data.</text>
</comment>
<gene>
    <name evidence="1" type="ORF">VP01_1247g4</name>
</gene>
<protein>
    <submittedName>
        <fullName evidence="1">Uncharacterized protein</fullName>
    </submittedName>
</protein>
<evidence type="ECO:0000313" key="2">
    <source>
        <dbReference type="Proteomes" id="UP000037035"/>
    </source>
</evidence>
<sequence length="76" mass="8508">MTCPSQLCRPVPSSETKHLRLLKYPLWPPIEGYSINCGQQTVVWLNQNDACTASTGSTLWLSSQVSLYTLAENHLE</sequence>
<dbReference type="VEuPathDB" id="FungiDB:VP01_1247g4"/>
<keyword evidence="2" id="KW-1185">Reference proteome</keyword>
<organism evidence="1 2">
    <name type="scientific">Puccinia sorghi</name>
    <dbReference type="NCBI Taxonomy" id="27349"/>
    <lineage>
        <taxon>Eukaryota</taxon>
        <taxon>Fungi</taxon>
        <taxon>Dikarya</taxon>
        <taxon>Basidiomycota</taxon>
        <taxon>Pucciniomycotina</taxon>
        <taxon>Pucciniomycetes</taxon>
        <taxon>Pucciniales</taxon>
        <taxon>Pucciniaceae</taxon>
        <taxon>Puccinia</taxon>
    </lineage>
</organism>
<dbReference type="EMBL" id="LAVV01002754">
    <property type="protein sequence ID" value="KNZ62622.1"/>
    <property type="molecule type" value="Genomic_DNA"/>
</dbReference>
<proteinExistence type="predicted"/>
<dbReference type="Proteomes" id="UP000037035">
    <property type="component" value="Unassembled WGS sequence"/>
</dbReference>